<organism evidence="1 2">
    <name type="scientific">Eretmocerus hayati</name>
    <dbReference type="NCBI Taxonomy" id="131215"/>
    <lineage>
        <taxon>Eukaryota</taxon>
        <taxon>Metazoa</taxon>
        <taxon>Ecdysozoa</taxon>
        <taxon>Arthropoda</taxon>
        <taxon>Hexapoda</taxon>
        <taxon>Insecta</taxon>
        <taxon>Pterygota</taxon>
        <taxon>Neoptera</taxon>
        <taxon>Endopterygota</taxon>
        <taxon>Hymenoptera</taxon>
        <taxon>Apocrita</taxon>
        <taxon>Proctotrupomorpha</taxon>
        <taxon>Chalcidoidea</taxon>
        <taxon>Aphelinidae</taxon>
        <taxon>Aphelininae</taxon>
        <taxon>Eretmocerus</taxon>
    </lineage>
</organism>
<reference evidence="1" key="1">
    <citation type="submission" date="2023-04" db="EMBL/GenBank/DDBJ databases">
        <title>A chromosome-level genome assembly of the parasitoid wasp Eretmocerus hayati.</title>
        <authorList>
            <person name="Zhong Y."/>
            <person name="Liu S."/>
            <person name="Liu Y."/>
        </authorList>
    </citation>
    <scope>NUCLEOTIDE SEQUENCE</scope>
    <source>
        <strain evidence="1">ZJU_SS_LIU_2023</strain>
    </source>
</reference>
<proteinExistence type="predicted"/>
<protein>
    <submittedName>
        <fullName evidence="1">Uncharacterized protein</fullName>
    </submittedName>
</protein>
<evidence type="ECO:0000313" key="2">
    <source>
        <dbReference type="Proteomes" id="UP001239111"/>
    </source>
</evidence>
<keyword evidence="2" id="KW-1185">Reference proteome</keyword>
<dbReference type="Proteomes" id="UP001239111">
    <property type="component" value="Chromosome 4"/>
</dbReference>
<name>A0ACC2NA94_9HYME</name>
<sequence>MLLPLLAIFLLNTAYANAVPMFGNNIEFAEENEFPFIVSLSWKRRIIEKESSHECNGVLITPRHILTAAHCLGDGNLSLLKIIAGSTDLKSSRSKILIAESEITYTKWAKNRNIRASRCSDIAILKLNQDVTHLVHTKFSHLTNEEILQGRVTLAGWGTMDEVKPRKMRKLSLKIMKNRDCENKMTKLLNKSFGLYDALMCLDAEPWAVAGKGDSGAPILDENKDIVGLAISTCPMSISNFQDKVTIGLRTNHYAEFINDVIIGNEL</sequence>
<comment type="caution">
    <text evidence="1">The sequence shown here is derived from an EMBL/GenBank/DDBJ whole genome shotgun (WGS) entry which is preliminary data.</text>
</comment>
<dbReference type="EMBL" id="CM056744">
    <property type="protein sequence ID" value="KAJ8668109.1"/>
    <property type="molecule type" value="Genomic_DNA"/>
</dbReference>
<gene>
    <name evidence="1" type="ORF">QAD02_009772</name>
</gene>
<evidence type="ECO:0000313" key="1">
    <source>
        <dbReference type="EMBL" id="KAJ8668109.1"/>
    </source>
</evidence>
<accession>A0ACC2NA94</accession>